<feature type="domain" description="Methyltransferase" evidence="1">
    <location>
        <begin position="50"/>
        <end position="148"/>
    </location>
</feature>
<dbReference type="InterPro" id="IPR050723">
    <property type="entry name" value="CFA/CMAS"/>
</dbReference>
<dbReference type="CDD" id="cd02440">
    <property type="entry name" value="AdoMet_MTases"/>
    <property type="match status" value="1"/>
</dbReference>
<dbReference type="Proteomes" id="UP000439591">
    <property type="component" value="Unassembled WGS sequence"/>
</dbReference>
<dbReference type="Gene3D" id="3.40.50.150">
    <property type="entry name" value="Vaccinia Virus protein VP39"/>
    <property type="match status" value="1"/>
</dbReference>
<dbReference type="InterPro" id="IPR029063">
    <property type="entry name" value="SAM-dependent_MTases_sf"/>
</dbReference>
<dbReference type="GO" id="GO:0043770">
    <property type="term" value="F:demethylmenaquinone methyltransferase activity"/>
    <property type="evidence" value="ECO:0007669"/>
    <property type="project" value="UniProtKB-EC"/>
</dbReference>
<evidence type="ECO:0000313" key="4">
    <source>
        <dbReference type="Proteomes" id="UP000435877"/>
    </source>
</evidence>
<keyword evidence="3" id="KW-0808">Transferase</keyword>
<accession>A0A5S9P1S0</accession>
<evidence type="ECO:0000259" key="1">
    <source>
        <dbReference type="Pfam" id="PF13649"/>
    </source>
</evidence>
<dbReference type="RefSeq" id="WP_159268517.1">
    <property type="nucleotide sequence ID" value="NZ_CACSIK010000001.1"/>
</dbReference>
<dbReference type="EMBL" id="CACSIK010000001">
    <property type="protein sequence ID" value="CAA0090008.1"/>
    <property type="molecule type" value="Genomic_DNA"/>
</dbReference>
<dbReference type="AlphaFoldDB" id="A0A5S9P1S0"/>
<dbReference type="SUPFAM" id="SSF53335">
    <property type="entry name" value="S-adenosyl-L-methionine-dependent methyltransferases"/>
    <property type="match status" value="1"/>
</dbReference>
<proteinExistence type="predicted"/>
<dbReference type="OrthoDB" id="8558926at2"/>
<evidence type="ECO:0000313" key="2">
    <source>
        <dbReference type="EMBL" id="CAA0090008.1"/>
    </source>
</evidence>
<evidence type="ECO:0000313" key="3">
    <source>
        <dbReference type="EMBL" id="CAA0097224.1"/>
    </source>
</evidence>
<dbReference type="EC" id="2.1.1.163" evidence="3"/>
<dbReference type="Pfam" id="PF13649">
    <property type="entry name" value="Methyltransf_25"/>
    <property type="match status" value="1"/>
</dbReference>
<keyword evidence="3" id="KW-0830">Ubiquinone</keyword>
<protein>
    <submittedName>
        <fullName evidence="3">Ubiquinone/menaquinone biosynthesis C-methyltransferase UbiE</fullName>
        <ecNumber evidence="3">2.1.1.163</ecNumber>
    </submittedName>
</protein>
<dbReference type="GO" id="GO:0032259">
    <property type="term" value="P:methylation"/>
    <property type="evidence" value="ECO:0007669"/>
    <property type="project" value="UniProtKB-KW"/>
</dbReference>
<dbReference type="EMBL" id="CACSIM010000002">
    <property type="protein sequence ID" value="CAA0097224.1"/>
    <property type="molecule type" value="Genomic_DNA"/>
</dbReference>
<keyword evidence="4" id="KW-1185">Reference proteome</keyword>
<dbReference type="PANTHER" id="PTHR43667:SF2">
    <property type="entry name" value="FATTY ACID C-METHYL TRANSFERASE"/>
    <property type="match status" value="1"/>
</dbReference>
<reference evidence="4 5" key="1">
    <citation type="submission" date="2019-11" db="EMBL/GenBank/DDBJ databases">
        <authorList>
            <person name="Holert J."/>
        </authorList>
    </citation>
    <scope>NUCLEOTIDE SEQUENCE [LARGE SCALE GENOMIC DNA]</scope>
    <source>
        <strain evidence="3">BC3_2A</strain>
        <strain evidence="2">SB11_1A</strain>
    </source>
</reference>
<dbReference type="PANTHER" id="PTHR43667">
    <property type="entry name" value="CYCLOPROPANE-FATTY-ACYL-PHOSPHOLIPID SYNTHASE"/>
    <property type="match status" value="1"/>
</dbReference>
<gene>
    <name evidence="3" type="primary">ubiE_2</name>
    <name evidence="2" type="ORF">IHBHHGIJ_01912</name>
    <name evidence="3" type="ORF">KFEGEMFD_01514</name>
</gene>
<dbReference type="InterPro" id="IPR041698">
    <property type="entry name" value="Methyltransf_25"/>
</dbReference>
<name>A0A5S9P1S0_9GAMM</name>
<sequence length="236" mass="26226">MNTQQDKVTAHFENVAPNYDEQWKKMAPLHHALHVFINASLSKLSNNANVLCVGPGTGSEIINLAQTNPSWTFTAVEPSSAMLTICRQRLTKLGLENRCSFHNGYLDSLETTTKFDAACSILVSHFILNKDTRIQFFSEIANRLNPAGLLVSADLATDLSSEHGQSLLETWLHMLKTGDVISEENIEQLRAHYRDDIALLPAEDVANIIAAGNFKIPIQFFQAGLLHAWYAEKHPA</sequence>
<evidence type="ECO:0000313" key="5">
    <source>
        <dbReference type="Proteomes" id="UP000439591"/>
    </source>
</evidence>
<keyword evidence="3" id="KW-0489">Methyltransferase</keyword>
<organism evidence="3 5">
    <name type="scientific">Zhongshania aliphaticivorans</name>
    <dbReference type="NCBI Taxonomy" id="1470434"/>
    <lineage>
        <taxon>Bacteria</taxon>
        <taxon>Pseudomonadati</taxon>
        <taxon>Pseudomonadota</taxon>
        <taxon>Gammaproteobacteria</taxon>
        <taxon>Cellvibrionales</taxon>
        <taxon>Spongiibacteraceae</taxon>
        <taxon>Zhongshania</taxon>
    </lineage>
</organism>
<dbReference type="Proteomes" id="UP000435877">
    <property type="component" value="Unassembled WGS sequence"/>
</dbReference>